<comment type="caution">
    <text evidence="3">The sequence shown here is derived from an EMBL/GenBank/DDBJ whole genome shotgun (WGS) entry which is preliminary data.</text>
</comment>
<sequence>MPRNANNVIRAILRKVPGLVAEEWTPRELRHSFVSILSAAGVSIETISKLVGHQTTQVTEDVY</sequence>
<accession>A0A7K0BXJ1</accession>
<dbReference type="GO" id="GO:0003677">
    <property type="term" value="F:DNA binding"/>
    <property type="evidence" value="ECO:0007669"/>
    <property type="project" value="InterPro"/>
</dbReference>
<gene>
    <name evidence="3" type="ORF">ACRB68_39870</name>
</gene>
<dbReference type="GO" id="GO:0006310">
    <property type="term" value="P:DNA recombination"/>
    <property type="evidence" value="ECO:0007669"/>
    <property type="project" value="UniProtKB-KW"/>
</dbReference>
<dbReference type="PROSITE" id="PS51898">
    <property type="entry name" value="TYR_RECOMBINASE"/>
    <property type="match status" value="1"/>
</dbReference>
<dbReference type="GO" id="GO:0015074">
    <property type="term" value="P:DNA integration"/>
    <property type="evidence" value="ECO:0007669"/>
    <property type="project" value="InterPro"/>
</dbReference>
<evidence type="ECO:0000259" key="2">
    <source>
        <dbReference type="PROSITE" id="PS51898"/>
    </source>
</evidence>
<proteinExistence type="predicted"/>
<evidence type="ECO:0000256" key="1">
    <source>
        <dbReference type="ARBA" id="ARBA00023172"/>
    </source>
</evidence>
<dbReference type="InterPro" id="IPR011010">
    <property type="entry name" value="DNA_brk_join_enz"/>
</dbReference>
<dbReference type="Gene3D" id="1.10.443.10">
    <property type="entry name" value="Intergrase catalytic core"/>
    <property type="match status" value="1"/>
</dbReference>
<feature type="domain" description="Tyr recombinase" evidence="2">
    <location>
        <begin position="1"/>
        <end position="63"/>
    </location>
</feature>
<keyword evidence="4" id="KW-1185">Reference proteome</keyword>
<dbReference type="Pfam" id="PF00589">
    <property type="entry name" value="Phage_integrase"/>
    <property type="match status" value="1"/>
</dbReference>
<dbReference type="EMBL" id="WEGH01000002">
    <property type="protein sequence ID" value="MQY05907.1"/>
    <property type="molecule type" value="Genomic_DNA"/>
</dbReference>
<dbReference type="SUPFAM" id="SSF56349">
    <property type="entry name" value="DNA breaking-rejoining enzymes"/>
    <property type="match status" value="1"/>
</dbReference>
<evidence type="ECO:0000313" key="4">
    <source>
        <dbReference type="Proteomes" id="UP000487268"/>
    </source>
</evidence>
<dbReference type="RefSeq" id="WP_235959450.1">
    <property type="nucleotide sequence ID" value="NZ_WEGH01000002.1"/>
</dbReference>
<dbReference type="AlphaFoldDB" id="A0A7K0BXJ1"/>
<dbReference type="InterPro" id="IPR002104">
    <property type="entry name" value="Integrase_catalytic"/>
</dbReference>
<protein>
    <recommendedName>
        <fullName evidence="2">Tyr recombinase domain-containing protein</fullName>
    </recommendedName>
</protein>
<reference evidence="3 4" key="1">
    <citation type="submission" date="2019-10" db="EMBL/GenBank/DDBJ databases">
        <title>Actinomadura rubteroloni sp. nov. and Actinomadura macrotermitis sp. nov., isolated from the gut of fungus growing-termite Macrotermes natalensis.</title>
        <authorList>
            <person name="Benndorf R."/>
            <person name="Martin K."/>
            <person name="Kuefner M."/>
            <person name="De Beer W."/>
            <person name="Kaster A.-K."/>
            <person name="Vollmers J."/>
            <person name="Poulsen M."/>
            <person name="Beemelmanns C."/>
        </authorList>
    </citation>
    <scope>NUCLEOTIDE SEQUENCE [LARGE SCALE GENOMIC DNA]</scope>
    <source>
        <strain evidence="3 4">RB68</strain>
    </source>
</reference>
<organism evidence="3 4">
    <name type="scientific">Actinomadura macrotermitis</name>
    <dbReference type="NCBI Taxonomy" id="2585200"/>
    <lineage>
        <taxon>Bacteria</taxon>
        <taxon>Bacillati</taxon>
        <taxon>Actinomycetota</taxon>
        <taxon>Actinomycetes</taxon>
        <taxon>Streptosporangiales</taxon>
        <taxon>Thermomonosporaceae</taxon>
        <taxon>Actinomadura</taxon>
    </lineage>
</organism>
<dbReference type="InterPro" id="IPR013762">
    <property type="entry name" value="Integrase-like_cat_sf"/>
</dbReference>
<name>A0A7K0BXJ1_9ACTN</name>
<keyword evidence="1" id="KW-0233">DNA recombination</keyword>
<evidence type="ECO:0000313" key="3">
    <source>
        <dbReference type="EMBL" id="MQY05907.1"/>
    </source>
</evidence>
<dbReference type="Proteomes" id="UP000487268">
    <property type="component" value="Unassembled WGS sequence"/>
</dbReference>